<evidence type="ECO:0000256" key="2">
    <source>
        <dbReference type="ARBA" id="ARBA00023012"/>
    </source>
</evidence>
<reference evidence="9" key="1">
    <citation type="journal article" date="2019" name="Int. J. Syst. Evol. Microbiol.">
        <title>The Global Catalogue of Microorganisms (GCM) 10K type strain sequencing project: providing services to taxonomists for standard genome sequencing and annotation.</title>
        <authorList>
            <consortium name="The Broad Institute Genomics Platform"/>
            <consortium name="The Broad Institute Genome Sequencing Center for Infectious Disease"/>
            <person name="Wu L."/>
            <person name="Ma J."/>
        </authorList>
    </citation>
    <scope>NUCLEOTIDE SEQUENCE [LARGE SCALE GENOMIC DNA]</scope>
    <source>
        <strain evidence="9">JCM 12662</strain>
    </source>
</reference>
<comment type="caution">
    <text evidence="8">The sequence shown here is derived from an EMBL/GenBank/DDBJ whole genome shotgun (WGS) entry which is preliminary data.</text>
</comment>
<accession>A0ABP3HDW9</accession>
<feature type="domain" description="Response regulatory" evidence="7">
    <location>
        <begin position="4"/>
        <end position="123"/>
    </location>
</feature>
<keyword evidence="2" id="KW-0902">Two-component regulatory system</keyword>
<dbReference type="Proteomes" id="UP001501166">
    <property type="component" value="Unassembled WGS sequence"/>
</dbReference>
<gene>
    <name evidence="8" type="ORF">GCM10008932_19990</name>
</gene>
<evidence type="ECO:0000256" key="3">
    <source>
        <dbReference type="ARBA" id="ARBA00023015"/>
    </source>
</evidence>
<dbReference type="Gene3D" id="3.40.50.2300">
    <property type="match status" value="1"/>
</dbReference>
<keyword evidence="9" id="KW-1185">Reference proteome</keyword>
<protein>
    <recommendedName>
        <fullName evidence="7">Response regulatory domain-containing protein</fullName>
    </recommendedName>
</protein>
<dbReference type="PANTHER" id="PTHR48111:SF1">
    <property type="entry name" value="TWO-COMPONENT RESPONSE REGULATOR ORR33"/>
    <property type="match status" value="1"/>
</dbReference>
<organism evidence="8 9">
    <name type="scientific">Alkalibacterium iburiense</name>
    <dbReference type="NCBI Taxonomy" id="290589"/>
    <lineage>
        <taxon>Bacteria</taxon>
        <taxon>Bacillati</taxon>
        <taxon>Bacillota</taxon>
        <taxon>Bacilli</taxon>
        <taxon>Lactobacillales</taxon>
        <taxon>Carnobacteriaceae</taxon>
        <taxon>Alkalibacterium</taxon>
    </lineage>
</organism>
<keyword evidence="1 6" id="KW-0597">Phosphoprotein</keyword>
<dbReference type="PANTHER" id="PTHR48111">
    <property type="entry name" value="REGULATOR OF RPOS"/>
    <property type="match status" value="1"/>
</dbReference>
<keyword evidence="5" id="KW-0804">Transcription</keyword>
<sequence>MKWRIALVDDEAVQIELLKKLLKEYGQAHEVSFQFLCFESAEAFLFHFEEDKAIDLLVLDIEMDGMNGLELAHLLREKNQDIKLLFVTGYTDYMADGYEVSAMDYILKPVDRKKLHRVLNRFKKSTPKKEETLVIETAEEKVKIIQADIMYLEADGHRTIVKLMDKKYEALEGIGVFKKKCQQTCLFKVTDPT</sequence>
<dbReference type="RefSeq" id="WP_343756257.1">
    <property type="nucleotide sequence ID" value="NZ_BAAACW010000128.1"/>
</dbReference>
<evidence type="ECO:0000256" key="1">
    <source>
        <dbReference type="ARBA" id="ARBA00022553"/>
    </source>
</evidence>
<evidence type="ECO:0000313" key="8">
    <source>
        <dbReference type="EMBL" id="GAA0368138.1"/>
    </source>
</evidence>
<proteinExistence type="predicted"/>
<dbReference type="SUPFAM" id="SSF52172">
    <property type="entry name" value="CheY-like"/>
    <property type="match status" value="1"/>
</dbReference>
<evidence type="ECO:0000259" key="7">
    <source>
        <dbReference type="PROSITE" id="PS50110"/>
    </source>
</evidence>
<dbReference type="InterPro" id="IPR039420">
    <property type="entry name" value="WalR-like"/>
</dbReference>
<name>A0ABP3HDW9_9LACT</name>
<dbReference type="EMBL" id="BAAACW010000128">
    <property type="protein sequence ID" value="GAA0368138.1"/>
    <property type="molecule type" value="Genomic_DNA"/>
</dbReference>
<keyword evidence="3" id="KW-0805">Transcription regulation</keyword>
<dbReference type="InterPro" id="IPR011006">
    <property type="entry name" value="CheY-like_superfamily"/>
</dbReference>
<evidence type="ECO:0000313" key="9">
    <source>
        <dbReference type="Proteomes" id="UP001501166"/>
    </source>
</evidence>
<dbReference type="PROSITE" id="PS50110">
    <property type="entry name" value="RESPONSE_REGULATORY"/>
    <property type="match status" value="1"/>
</dbReference>
<dbReference type="SMART" id="SM00448">
    <property type="entry name" value="REC"/>
    <property type="match status" value="1"/>
</dbReference>
<feature type="modified residue" description="4-aspartylphosphate" evidence="6">
    <location>
        <position position="60"/>
    </location>
</feature>
<dbReference type="CDD" id="cd00156">
    <property type="entry name" value="REC"/>
    <property type="match status" value="1"/>
</dbReference>
<keyword evidence="4" id="KW-0238">DNA-binding</keyword>
<evidence type="ECO:0000256" key="6">
    <source>
        <dbReference type="PROSITE-ProRule" id="PRU00169"/>
    </source>
</evidence>
<dbReference type="Pfam" id="PF00072">
    <property type="entry name" value="Response_reg"/>
    <property type="match status" value="1"/>
</dbReference>
<evidence type="ECO:0000256" key="4">
    <source>
        <dbReference type="ARBA" id="ARBA00023125"/>
    </source>
</evidence>
<dbReference type="InterPro" id="IPR001789">
    <property type="entry name" value="Sig_transdc_resp-reg_receiver"/>
</dbReference>
<evidence type="ECO:0000256" key="5">
    <source>
        <dbReference type="ARBA" id="ARBA00023163"/>
    </source>
</evidence>